<evidence type="ECO:0000313" key="5">
    <source>
        <dbReference type="Proteomes" id="UP000325684"/>
    </source>
</evidence>
<sequence>MPTYDLILRKAFNKPLWLLPSAAETIGAFLLDRARGDQVARPMSGRLDAEPVRGRNGTMYRRQGSAAIITVEGELVNRGAWVGADSGLTSYEGVASQLKEAARDASVQTIVLDMESPGGEAVGAMEIASLVRKVNADKRVVAVVDGMAASAGYAIASGADEIITVPSGIVGSIGVVMLHIDQSQALADRGIKPTLIFAGAHKVDGHSFAALPENVRADFQSEIEQFYSLFVQTVAEGRRGMSAKAVRATEARTYIGQEAVKVGLADAVGTLDDVLAGIAARGNGRKSYSKAKGSLKMDIEEKNAAAIASLAAVVDKQIASATAIQPAPAAATLDTGAIAAQAAADAKARIGAILQSDEAKGRETQANHIAFQTDMSVDDAKKMLAASAIAAPAASEQSYVERKAEGGTLGFHESTPDTKAVASAGWGKATKAANRQFEDNPT</sequence>
<dbReference type="InterPro" id="IPR029045">
    <property type="entry name" value="ClpP/crotonase-like_dom_sf"/>
</dbReference>
<keyword evidence="5" id="KW-1185">Reference proteome</keyword>
<dbReference type="GO" id="GO:0006508">
    <property type="term" value="P:proteolysis"/>
    <property type="evidence" value="ECO:0007669"/>
    <property type="project" value="InterPro"/>
</dbReference>
<feature type="region of interest" description="Disordered" evidence="2">
    <location>
        <begin position="405"/>
        <end position="442"/>
    </location>
</feature>
<evidence type="ECO:0000256" key="1">
    <source>
        <dbReference type="ARBA" id="ARBA00008683"/>
    </source>
</evidence>
<name>A0A5N3PH66_9HYPH</name>
<evidence type="ECO:0000259" key="3">
    <source>
        <dbReference type="Pfam" id="PF01343"/>
    </source>
</evidence>
<comment type="similarity">
    <text evidence="1">Belongs to the peptidase S49 family.</text>
</comment>
<dbReference type="AlphaFoldDB" id="A0A5N3PH66"/>
<dbReference type="OrthoDB" id="266140at2"/>
<dbReference type="Proteomes" id="UP000325684">
    <property type="component" value="Unassembled WGS sequence"/>
</dbReference>
<dbReference type="SUPFAM" id="SSF52096">
    <property type="entry name" value="ClpP/crotonase"/>
    <property type="match status" value="1"/>
</dbReference>
<dbReference type="PANTHER" id="PTHR42987">
    <property type="entry name" value="PEPTIDASE S49"/>
    <property type="match status" value="1"/>
</dbReference>
<evidence type="ECO:0000256" key="2">
    <source>
        <dbReference type="SAM" id="MobiDB-lite"/>
    </source>
</evidence>
<dbReference type="RefSeq" id="WP_150942115.1">
    <property type="nucleotide sequence ID" value="NZ_VCMV01000003.1"/>
</dbReference>
<dbReference type="Gene3D" id="3.90.226.10">
    <property type="entry name" value="2-enoyl-CoA Hydratase, Chain A, domain 1"/>
    <property type="match status" value="1"/>
</dbReference>
<evidence type="ECO:0000313" key="4">
    <source>
        <dbReference type="EMBL" id="KAB0269058.1"/>
    </source>
</evidence>
<dbReference type="Pfam" id="PF01343">
    <property type="entry name" value="Peptidase_S49"/>
    <property type="match status" value="1"/>
</dbReference>
<proteinExistence type="inferred from homology"/>
<organism evidence="4 5">
    <name type="scientific">Microvirga brassicacearum</name>
    <dbReference type="NCBI Taxonomy" id="2580413"/>
    <lineage>
        <taxon>Bacteria</taxon>
        <taxon>Pseudomonadati</taxon>
        <taxon>Pseudomonadota</taxon>
        <taxon>Alphaproteobacteria</taxon>
        <taxon>Hyphomicrobiales</taxon>
        <taxon>Methylobacteriaceae</taxon>
        <taxon>Microvirga</taxon>
    </lineage>
</organism>
<feature type="domain" description="Peptidase S49" evidence="3">
    <location>
        <begin position="134"/>
        <end position="277"/>
    </location>
</feature>
<comment type="caution">
    <text evidence="4">The sequence shown here is derived from an EMBL/GenBank/DDBJ whole genome shotgun (WGS) entry which is preliminary data.</text>
</comment>
<dbReference type="Gene3D" id="6.20.330.10">
    <property type="match status" value="1"/>
</dbReference>
<dbReference type="CDD" id="cd07022">
    <property type="entry name" value="S49_Sppa_36K_type"/>
    <property type="match status" value="1"/>
</dbReference>
<dbReference type="InterPro" id="IPR033855">
    <property type="entry name" value="Protein_C"/>
</dbReference>
<protein>
    <submittedName>
        <fullName evidence="4">S49 family peptidase</fullName>
    </submittedName>
</protein>
<accession>A0A5N3PH66</accession>
<reference evidence="4 5" key="1">
    <citation type="journal article" date="2019" name="Microorganisms">
        <title>Genome Insights into the Novel Species Microvirga brassicacearum, a Rapeseed Endophyte with Biotechnological Potential.</title>
        <authorList>
            <person name="Jimenez-Gomez A."/>
            <person name="Saati-Santamaria Z."/>
            <person name="Igual J.M."/>
            <person name="Rivas R."/>
            <person name="Mateos P.F."/>
            <person name="Garcia-Fraile P."/>
        </authorList>
    </citation>
    <scope>NUCLEOTIDE SEQUENCE [LARGE SCALE GENOMIC DNA]</scope>
    <source>
        <strain evidence="4 5">CDVBN77</strain>
    </source>
</reference>
<gene>
    <name evidence="4" type="ORF">FEZ63_02825</name>
</gene>
<dbReference type="InterPro" id="IPR002142">
    <property type="entry name" value="Peptidase_S49"/>
</dbReference>
<dbReference type="EMBL" id="VCMV01000003">
    <property type="protein sequence ID" value="KAB0269058.1"/>
    <property type="molecule type" value="Genomic_DNA"/>
</dbReference>
<dbReference type="GO" id="GO:0008233">
    <property type="term" value="F:peptidase activity"/>
    <property type="evidence" value="ECO:0007669"/>
    <property type="project" value="InterPro"/>
</dbReference>
<dbReference type="PANTHER" id="PTHR42987:SF4">
    <property type="entry name" value="PROTEASE SOHB-RELATED"/>
    <property type="match status" value="1"/>
</dbReference>